<evidence type="ECO:0000256" key="5">
    <source>
        <dbReference type="ARBA" id="ARBA00023273"/>
    </source>
</evidence>
<dbReference type="PANTHER" id="PTHR12968">
    <property type="entry name" value="B9 DOMAIN-CONTAINING"/>
    <property type="match status" value="1"/>
</dbReference>
<dbReference type="PROSITE" id="PS51381">
    <property type="entry name" value="C2_B9"/>
    <property type="match status" value="1"/>
</dbReference>
<dbReference type="Proteomes" id="UP001295684">
    <property type="component" value="Unassembled WGS sequence"/>
</dbReference>
<comment type="caution">
    <text evidence="7">The sequence shown here is derived from an EMBL/GenBank/DDBJ whole genome shotgun (WGS) entry which is preliminary data.</text>
</comment>
<accession>A0AAD1Y0X8</accession>
<dbReference type="GO" id="GO:0060271">
    <property type="term" value="P:cilium assembly"/>
    <property type="evidence" value="ECO:0007669"/>
    <property type="project" value="TreeGrafter"/>
</dbReference>
<dbReference type="InterPro" id="IPR010796">
    <property type="entry name" value="C2_B9-type_dom"/>
</dbReference>
<keyword evidence="4" id="KW-0206">Cytoskeleton</keyword>
<keyword evidence="2" id="KW-0963">Cytoplasm</keyword>
<evidence type="ECO:0000256" key="4">
    <source>
        <dbReference type="ARBA" id="ARBA00023212"/>
    </source>
</evidence>
<dbReference type="PANTHER" id="PTHR12968:SF2">
    <property type="entry name" value="B9 DOMAIN-CONTAINING PROTEIN 2"/>
    <property type="match status" value="1"/>
</dbReference>
<keyword evidence="8" id="KW-1185">Reference proteome</keyword>
<dbReference type="GO" id="GO:0036038">
    <property type="term" value="C:MKS complex"/>
    <property type="evidence" value="ECO:0007669"/>
    <property type="project" value="TreeGrafter"/>
</dbReference>
<name>A0AAD1Y0X8_EUPCR</name>
<protein>
    <recommendedName>
        <fullName evidence="6">B9 domain-containing protein 2</fullName>
    </recommendedName>
</protein>
<dbReference type="Pfam" id="PF07162">
    <property type="entry name" value="B9-C2"/>
    <property type="match status" value="1"/>
</dbReference>
<evidence type="ECO:0000313" key="8">
    <source>
        <dbReference type="Proteomes" id="UP001295684"/>
    </source>
</evidence>
<organism evidence="7 8">
    <name type="scientific">Euplotes crassus</name>
    <dbReference type="NCBI Taxonomy" id="5936"/>
    <lineage>
        <taxon>Eukaryota</taxon>
        <taxon>Sar</taxon>
        <taxon>Alveolata</taxon>
        <taxon>Ciliophora</taxon>
        <taxon>Intramacronucleata</taxon>
        <taxon>Spirotrichea</taxon>
        <taxon>Hypotrichia</taxon>
        <taxon>Euplotida</taxon>
        <taxon>Euplotidae</taxon>
        <taxon>Moneuplotes</taxon>
    </lineage>
</organism>
<sequence>MATPQLHLIGEIKSAKNFESNRLFCKWEFKYGKHLTVIDGNTEGETFEEEKPDKETAFYFDHPFDIHFKVESMRGWPKVVVEVWEVADDGKYFIAGYGTGTIPCSPGSHNIEIKCWRPKDQTWYGYLRESLLGVRSELATKEMLLSSMERNLFESETTGSITVDIGIIAKDFELYGIKLS</sequence>
<dbReference type="AlphaFoldDB" id="A0AAD1Y0X8"/>
<keyword evidence="3" id="KW-0970">Cilium biogenesis/degradation</keyword>
<evidence type="ECO:0000256" key="6">
    <source>
        <dbReference type="ARBA" id="ARBA00039272"/>
    </source>
</evidence>
<comment type="subcellular location">
    <subcellularLocation>
        <location evidence="1">Cytoplasm</location>
        <location evidence="1">Cytoskeleton</location>
        <location evidence="1">Cilium basal body</location>
    </subcellularLocation>
</comment>
<evidence type="ECO:0000256" key="3">
    <source>
        <dbReference type="ARBA" id="ARBA00022794"/>
    </source>
</evidence>
<keyword evidence="5" id="KW-0966">Cell projection</keyword>
<evidence type="ECO:0000256" key="2">
    <source>
        <dbReference type="ARBA" id="ARBA00022490"/>
    </source>
</evidence>
<evidence type="ECO:0000313" key="7">
    <source>
        <dbReference type="EMBL" id="CAI2382494.1"/>
    </source>
</evidence>
<reference evidence="7" key="1">
    <citation type="submission" date="2023-07" db="EMBL/GenBank/DDBJ databases">
        <authorList>
            <consortium name="AG Swart"/>
            <person name="Singh M."/>
            <person name="Singh A."/>
            <person name="Seah K."/>
            <person name="Emmerich C."/>
        </authorList>
    </citation>
    <scope>NUCLEOTIDE SEQUENCE</scope>
    <source>
        <strain evidence="7">DP1</strain>
    </source>
</reference>
<evidence type="ECO:0000256" key="1">
    <source>
        <dbReference type="ARBA" id="ARBA00004120"/>
    </source>
</evidence>
<gene>
    <name evidence="7" type="ORF">ECRASSUSDP1_LOCUS23968</name>
</gene>
<proteinExistence type="predicted"/>
<dbReference type="EMBL" id="CAMPGE010024673">
    <property type="protein sequence ID" value="CAI2382494.1"/>
    <property type="molecule type" value="Genomic_DNA"/>
</dbReference>